<comment type="similarity">
    <text evidence="2">Belongs to the CDP-alcohol phosphatidyltransferase class-I family.</text>
</comment>
<dbReference type="EC" id="2.7.8.5" evidence="12"/>
<evidence type="ECO:0000256" key="1">
    <source>
        <dbReference type="ARBA" id="ARBA00004141"/>
    </source>
</evidence>
<dbReference type="GO" id="GO:0046474">
    <property type="term" value="P:glycerophospholipid biosynthetic process"/>
    <property type="evidence" value="ECO:0007669"/>
    <property type="project" value="TreeGrafter"/>
</dbReference>
<keyword evidence="7" id="KW-0443">Lipid metabolism</keyword>
<evidence type="ECO:0000256" key="11">
    <source>
        <dbReference type="SAM" id="Phobius"/>
    </source>
</evidence>
<dbReference type="NCBIfam" id="TIGR00560">
    <property type="entry name" value="pgsA"/>
    <property type="match status" value="1"/>
</dbReference>
<feature type="transmembrane region" description="Helical" evidence="11">
    <location>
        <begin position="152"/>
        <end position="170"/>
    </location>
</feature>
<feature type="transmembrane region" description="Helical" evidence="11">
    <location>
        <begin position="73"/>
        <end position="97"/>
    </location>
</feature>
<reference evidence="12" key="1">
    <citation type="submission" date="2018-06" db="EMBL/GenBank/DDBJ databases">
        <authorList>
            <person name="Zhirakovskaya E."/>
        </authorList>
    </citation>
    <scope>NUCLEOTIDE SEQUENCE</scope>
</reference>
<evidence type="ECO:0000256" key="7">
    <source>
        <dbReference type="ARBA" id="ARBA00023098"/>
    </source>
</evidence>
<dbReference type="AlphaFoldDB" id="A0A3B0T111"/>
<evidence type="ECO:0000256" key="8">
    <source>
        <dbReference type="ARBA" id="ARBA00023136"/>
    </source>
</evidence>
<dbReference type="PIRSF" id="PIRSF000847">
    <property type="entry name" value="Phos_ph_gly_syn"/>
    <property type="match status" value="1"/>
</dbReference>
<dbReference type="InterPro" id="IPR004570">
    <property type="entry name" value="Phosphatidylglycerol_P_synth"/>
</dbReference>
<keyword evidence="10" id="KW-1208">Phospholipid metabolism</keyword>
<keyword evidence="8 11" id="KW-0472">Membrane</keyword>
<dbReference type="PANTHER" id="PTHR14269:SF62">
    <property type="entry name" value="CDP-DIACYLGLYCEROL--GLYCEROL-3-PHOSPHATE 3-PHOSPHATIDYLTRANSFERASE 1, CHLOROPLASTIC"/>
    <property type="match status" value="1"/>
</dbReference>
<keyword evidence="4 12" id="KW-0808">Transferase</keyword>
<dbReference type="InterPro" id="IPR043130">
    <property type="entry name" value="CDP-OH_PTrfase_TM_dom"/>
</dbReference>
<name>A0A3B0T111_9ZZZZ</name>
<dbReference type="InterPro" id="IPR048254">
    <property type="entry name" value="CDP_ALCOHOL_P_TRANSF_CS"/>
</dbReference>
<evidence type="ECO:0000256" key="6">
    <source>
        <dbReference type="ARBA" id="ARBA00022989"/>
    </source>
</evidence>
<evidence type="ECO:0000256" key="4">
    <source>
        <dbReference type="ARBA" id="ARBA00022679"/>
    </source>
</evidence>
<dbReference type="Pfam" id="PF01066">
    <property type="entry name" value="CDP-OH_P_transf"/>
    <property type="match status" value="1"/>
</dbReference>
<protein>
    <submittedName>
        <fullName evidence="12">CDP-diacylglycerol--glycerol-3-phosphate 3-phosphatidyltransferase</fullName>
        <ecNumber evidence="12">2.7.8.5</ecNumber>
    </submittedName>
</protein>
<dbReference type="GO" id="GO:0016020">
    <property type="term" value="C:membrane"/>
    <property type="evidence" value="ECO:0007669"/>
    <property type="project" value="UniProtKB-SubCell"/>
</dbReference>
<feature type="transmembrane region" description="Helical" evidence="11">
    <location>
        <begin position="6"/>
        <end position="24"/>
    </location>
</feature>
<keyword evidence="3" id="KW-0444">Lipid biosynthesis</keyword>
<keyword evidence="5 11" id="KW-0812">Transmembrane</keyword>
<evidence type="ECO:0000256" key="9">
    <source>
        <dbReference type="ARBA" id="ARBA00023209"/>
    </source>
</evidence>
<dbReference type="InterPro" id="IPR000462">
    <property type="entry name" value="CDP-OH_P_trans"/>
</dbReference>
<evidence type="ECO:0000256" key="2">
    <source>
        <dbReference type="ARBA" id="ARBA00010441"/>
    </source>
</evidence>
<evidence type="ECO:0000256" key="3">
    <source>
        <dbReference type="ARBA" id="ARBA00022516"/>
    </source>
</evidence>
<comment type="subcellular location">
    <subcellularLocation>
        <location evidence="1">Membrane</location>
        <topology evidence="1">Multi-pass membrane protein</topology>
    </subcellularLocation>
</comment>
<gene>
    <name evidence="12" type="ORF">MNBD_ACTINO01-1981</name>
</gene>
<dbReference type="PANTHER" id="PTHR14269">
    <property type="entry name" value="CDP-DIACYLGLYCEROL--GLYCEROL-3-PHOSPHATE 3-PHOSPHATIDYLTRANSFERASE-RELATED"/>
    <property type="match status" value="1"/>
</dbReference>
<dbReference type="EMBL" id="UOEI01000502">
    <property type="protein sequence ID" value="VAW07047.1"/>
    <property type="molecule type" value="Genomic_DNA"/>
</dbReference>
<organism evidence="12">
    <name type="scientific">hydrothermal vent metagenome</name>
    <dbReference type="NCBI Taxonomy" id="652676"/>
    <lineage>
        <taxon>unclassified sequences</taxon>
        <taxon>metagenomes</taxon>
        <taxon>ecological metagenomes</taxon>
    </lineage>
</organism>
<keyword evidence="6 11" id="KW-1133">Transmembrane helix</keyword>
<dbReference type="PROSITE" id="PS00379">
    <property type="entry name" value="CDP_ALCOHOL_P_TRANSF"/>
    <property type="match status" value="1"/>
</dbReference>
<feature type="transmembrane region" description="Helical" evidence="11">
    <location>
        <begin position="31"/>
        <end position="53"/>
    </location>
</feature>
<evidence type="ECO:0000313" key="12">
    <source>
        <dbReference type="EMBL" id="VAW07047.1"/>
    </source>
</evidence>
<evidence type="ECO:0000256" key="10">
    <source>
        <dbReference type="ARBA" id="ARBA00023264"/>
    </source>
</evidence>
<accession>A0A3B0T111</accession>
<proteinExistence type="inferred from homology"/>
<keyword evidence="9" id="KW-0594">Phospholipid biosynthesis</keyword>
<sequence length="184" mass="19667">MSIPNLLAVIRLILTPVAMALILASPGAPTLAVVGTVVFVVAAITDFLDGYLARRWRITTTLGAFLDTVADKILVSGALIALVDVGATSSWVAFIIIGREVAIMGLRSVAALDQDTVPPSMWGKSKATVQFTAISLAILGLDILIGPWRLDQWIMAAAVIVTLISAGDYFSRFRSVLSRRDRTE</sequence>
<evidence type="ECO:0000256" key="5">
    <source>
        <dbReference type="ARBA" id="ARBA00022692"/>
    </source>
</evidence>
<dbReference type="GO" id="GO:0008444">
    <property type="term" value="F:CDP-diacylglycerol-glycerol-3-phosphate 3-phosphatidyltransferase activity"/>
    <property type="evidence" value="ECO:0007669"/>
    <property type="project" value="UniProtKB-EC"/>
</dbReference>
<dbReference type="InterPro" id="IPR050324">
    <property type="entry name" value="CDP-alcohol_PTase-I"/>
</dbReference>
<dbReference type="Gene3D" id="1.20.120.1760">
    <property type="match status" value="1"/>
</dbReference>